<dbReference type="InterPro" id="IPR012341">
    <property type="entry name" value="6hp_glycosidase-like_sf"/>
</dbReference>
<dbReference type="GO" id="GO:0005975">
    <property type="term" value="P:carbohydrate metabolic process"/>
    <property type="evidence" value="ECO:0007669"/>
    <property type="project" value="InterPro"/>
</dbReference>
<evidence type="ECO:0000256" key="1">
    <source>
        <dbReference type="ARBA" id="ARBA00009209"/>
    </source>
</evidence>
<evidence type="ECO:0000256" key="3">
    <source>
        <dbReference type="ARBA" id="ARBA00023295"/>
    </source>
</evidence>
<organism evidence="4 5">
    <name type="scientific">Mycolicibacterium moriokaense</name>
    <dbReference type="NCBI Taxonomy" id="39691"/>
    <lineage>
        <taxon>Bacteria</taxon>
        <taxon>Bacillati</taxon>
        <taxon>Actinomycetota</taxon>
        <taxon>Actinomycetes</taxon>
        <taxon>Mycobacteriales</taxon>
        <taxon>Mycobacteriaceae</taxon>
        <taxon>Mycolicibacterium</taxon>
    </lineage>
</organism>
<evidence type="ECO:0008006" key="6">
    <source>
        <dbReference type="Google" id="ProtNLM"/>
    </source>
</evidence>
<name>A0AAD1H909_9MYCO</name>
<comment type="similarity">
    <text evidence="1">Belongs to the glycosyl hydrolase 8 (cellulase D) family.</text>
</comment>
<dbReference type="Pfam" id="PF01270">
    <property type="entry name" value="Glyco_hydro_8"/>
    <property type="match status" value="1"/>
</dbReference>
<reference evidence="4 5" key="1">
    <citation type="journal article" date="2019" name="Emerg. Microbes Infect.">
        <title>Comprehensive subspecies identification of 175 nontuberculous mycobacteria species based on 7547 genomic profiles.</title>
        <authorList>
            <person name="Matsumoto Y."/>
            <person name="Kinjo T."/>
            <person name="Motooka D."/>
            <person name="Nabeya D."/>
            <person name="Jung N."/>
            <person name="Uechi K."/>
            <person name="Horii T."/>
            <person name="Iida T."/>
            <person name="Fujita J."/>
            <person name="Nakamura S."/>
        </authorList>
    </citation>
    <scope>NUCLEOTIDE SEQUENCE [LARGE SCALE GENOMIC DNA]</scope>
    <source>
        <strain evidence="4 5">JCM 6375</strain>
    </source>
</reference>
<keyword evidence="2" id="KW-0378">Hydrolase</keyword>
<evidence type="ECO:0000313" key="4">
    <source>
        <dbReference type="EMBL" id="BBX00689.1"/>
    </source>
</evidence>
<accession>A0AAD1H909</accession>
<dbReference type="Proteomes" id="UP000466681">
    <property type="component" value="Chromosome"/>
</dbReference>
<evidence type="ECO:0000256" key="2">
    <source>
        <dbReference type="ARBA" id="ARBA00022801"/>
    </source>
</evidence>
<dbReference type="InterPro" id="IPR008928">
    <property type="entry name" value="6-hairpin_glycosidase_sf"/>
</dbReference>
<dbReference type="SUPFAM" id="SSF48208">
    <property type="entry name" value="Six-hairpin glycosidases"/>
    <property type="match status" value="1"/>
</dbReference>
<dbReference type="EMBL" id="AP022560">
    <property type="protein sequence ID" value="BBX00689.1"/>
    <property type="molecule type" value="Genomic_DNA"/>
</dbReference>
<dbReference type="InterPro" id="IPR002037">
    <property type="entry name" value="Glyco_hydro_8"/>
</dbReference>
<gene>
    <name evidence="4" type="ORF">MMOR_16250</name>
</gene>
<dbReference type="RefSeq" id="WP_083149026.1">
    <property type="nucleotide sequence ID" value="NZ_AP022560.1"/>
</dbReference>
<keyword evidence="5" id="KW-1185">Reference proteome</keyword>
<evidence type="ECO:0000313" key="5">
    <source>
        <dbReference type="Proteomes" id="UP000466681"/>
    </source>
</evidence>
<sequence length="389" mass="41422">MVSKLRIGALHILVLIVVIGAGWGIAQALDPRITSSDIQGMREAAAVQAGREFLDGYVEDDGRVIRRDEGGDVVSEGQAYGMLIAVAVGDEARFRTIWDWTKSHLRRPDGLLSWRWVDGAVTDPNSAADADLDVARSLLLAGNRFDDRDLVEEGKRLGGDILNAESVPVGGRTAPGEQVVVPGRMVVAGNWATAPPFSVNPGYFSPRAERELLQVSADQRWREVSRSQRVLSWQLIGGGALPPDWAVVDEAGHAVPTQAPGGGPVHFGLDAARVPIRFAESCDPDDRAVAAGMRTIVAAPGDVPGLRNLDGTPAGDWQHPVALVAAAAADDAAGDDDAAATRLDQATALQRQYPTYFGSAWVALGRIMLATSLLGECPRNGARFLHRDP</sequence>
<protein>
    <recommendedName>
        <fullName evidence="6">Glycoside hydrolase</fullName>
    </recommendedName>
</protein>
<proteinExistence type="inferred from homology"/>
<dbReference type="AlphaFoldDB" id="A0AAD1H909"/>
<dbReference type="Gene3D" id="1.50.10.10">
    <property type="match status" value="1"/>
</dbReference>
<dbReference type="KEGG" id="mmor:MMOR_16250"/>
<dbReference type="PRINTS" id="PR00735">
    <property type="entry name" value="GLHYDRLASE8"/>
</dbReference>
<keyword evidence="3" id="KW-0326">Glycosidase</keyword>
<dbReference type="GO" id="GO:0004553">
    <property type="term" value="F:hydrolase activity, hydrolyzing O-glycosyl compounds"/>
    <property type="evidence" value="ECO:0007669"/>
    <property type="project" value="InterPro"/>
</dbReference>